<dbReference type="RefSeq" id="WP_377578181.1">
    <property type="nucleotide sequence ID" value="NZ_JBHTKA010000001.1"/>
</dbReference>
<dbReference type="Gene3D" id="3.40.50.10350">
    <property type="entry name" value="Glycerate kinase, domain 1"/>
    <property type="match status" value="1"/>
</dbReference>
<accession>A0ABW3K018</accession>
<dbReference type="SUPFAM" id="SSF110738">
    <property type="entry name" value="Glycerate kinase I"/>
    <property type="match status" value="1"/>
</dbReference>
<dbReference type="NCBIfam" id="TIGR00045">
    <property type="entry name" value="glycerate kinase"/>
    <property type="match status" value="1"/>
</dbReference>
<dbReference type="GO" id="GO:0016301">
    <property type="term" value="F:kinase activity"/>
    <property type="evidence" value="ECO:0007669"/>
    <property type="project" value="UniProtKB-KW"/>
</dbReference>
<evidence type="ECO:0000313" key="5">
    <source>
        <dbReference type="EMBL" id="MFD0999544.1"/>
    </source>
</evidence>
<protein>
    <submittedName>
        <fullName evidence="5">Glycerate kinase</fullName>
    </submittedName>
</protein>
<keyword evidence="2 4" id="KW-0808">Transferase</keyword>
<dbReference type="InterPro" id="IPR004381">
    <property type="entry name" value="Glycerate_kinase"/>
</dbReference>
<dbReference type="Gene3D" id="3.90.1510.10">
    <property type="entry name" value="Glycerate kinase, domain 2"/>
    <property type="match status" value="1"/>
</dbReference>
<dbReference type="PANTHER" id="PTHR21599">
    <property type="entry name" value="GLYCERATE KINASE"/>
    <property type="match status" value="1"/>
</dbReference>
<dbReference type="EMBL" id="JBHTKA010000001">
    <property type="protein sequence ID" value="MFD0999544.1"/>
    <property type="molecule type" value="Genomic_DNA"/>
</dbReference>
<gene>
    <name evidence="5" type="ORF">ACFQ21_09510</name>
</gene>
<keyword evidence="6" id="KW-1185">Reference proteome</keyword>
<comment type="similarity">
    <text evidence="1 4">Belongs to the glycerate kinase type-1 family.</text>
</comment>
<dbReference type="InterPro" id="IPR036129">
    <property type="entry name" value="Glycerate_kinase_sf"/>
</dbReference>
<dbReference type="Proteomes" id="UP001597112">
    <property type="component" value="Unassembled WGS sequence"/>
</dbReference>
<reference evidence="6" key="1">
    <citation type="journal article" date="2019" name="Int. J. Syst. Evol. Microbiol.">
        <title>The Global Catalogue of Microorganisms (GCM) 10K type strain sequencing project: providing services to taxonomists for standard genome sequencing and annotation.</title>
        <authorList>
            <consortium name="The Broad Institute Genomics Platform"/>
            <consortium name="The Broad Institute Genome Sequencing Center for Infectious Disease"/>
            <person name="Wu L."/>
            <person name="Ma J."/>
        </authorList>
    </citation>
    <scope>NUCLEOTIDE SEQUENCE [LARGE SCALE GENOMIC DNA]</scope>
    <source>
        <strain evidence="6">CCUG 58938</strain>
    </source>
</reference>
<comment type="caution">
    <text evidence="5">The sequence shown here is derived from an EMBL/GenBank/DDBJ whole genome shotgun (WGS) entry which is preliminary data.</text>
</comment>
<keyword evidence="3 4" id="KW-0418">Kinase</keyword>
<dbReference type="InterPro" id="IPR018193">
    <property type="entry name" value="Glyc_kinase_flavodox-like_fold"/>
</dbReference>
<evidence type="ECO:0000313" key="6">
    <source>
        <dbReference type="Proteomes" id="UP001597112"/>
    </source>
</evidence>
<evidence type="ECO:0000256" key="1">
    <source>
        <dbReference type="ARBA" id="ARBA00006284"/>
    </source>
</evidence>
<dbReference type="PANTHER" id="PTHR21599:SF0">
    <property type="entry name" value="GLYCERATE KINASE"/>
    <property type="match status" value="1"/>
</dbReference>
<evidence type="ECO:0000256" key="3">
    <source>
        <dbReference type="ARBA" id="ARBA00022777"/>
    </source>
</evidence>
<organism evidence="5 6">
    <name type="scientific">Ohtaekwangia kribbensis</name>
    <dbReference type="NCBI Taxonomy" id="688913"/>
    <lineage>
        <taxon>Bacteria</taxon>
        <taxon>Pseudomonadati</taxon>
        <taxon>Bacteroidota</taxon>
        <taxon>Cytophagia</taxon>
        <taxon>Cytophagales</taxon>
        <taxon>Fulvivirgaceae</taxon>
        <taxon>Ohtaekwangia</taxon>
    </lineage>
</organism>
<dbReference type="Pfam" id="PF02595">
    <property type="entry name" value="Gly_kinase"/>
    <property type="match status" value="1"/>
</dbReference>
<dbReference type="InterPro" id="IPR018197">
    <property type="entry name" value="Glycerate_kinase_RE-like"/>
</dbReference>
<evidence type="ECO:0000256" key="2">
    <source>
        <dbReference type="ARBA" id="ARBA00022679"/>
    </source>
</evidence>
<proteinExistence type="inferred from homology"/>
<name>A0ABW3K018_9BACT</name>
<dbReference type="PIRSF" id="PIRSF006078">
    <property type="entry name" value="GlxK"/>
    <property type="match status" value="1"/>
</dbReference>
<evidence type="ECO:0000256" key="4">
    <source>
        <dbReference type="PIRNR" id="PIRNR006078"/>
    </source>
</evidence>
<sequence length="375" mass="40183">MNILIAPDKFKGSLTAQQVCDTIKCALLALNETSTISTLPLADGGEGSCELLTKFSHGTFTTVRVHDPLDRLINAAYGISGNGSVAFMEMAAASGLQLLKKEERNPMITTTRGTGELLRHALDHGITKIYLGIGGSATNDAGTGMAEALGIRFLDAHSNQLKPTGESLRYIQAIDTSQLHPRFADIALTIFCDVDNPLFGPHGAAHVFAPQKGADEKMVTTLDEGLKHYASLLEKTFHRSVNFLGAGAGGGLPASLQVFTSLTVVPGIQFIMQFTGLEEHVKQADIIITGEGKIDRQTLSGKVINGVAQLAQKYHKRLIVVAGSCELSAQELENLGVSQVITIASEHISEDYAMKHAAELLKQRIREALLQNLTV</sequence>